<name>A0AAU9NV91_9ASTR</name>
<dbReference type="EMBL" id="CAKMRJ010005412">
    <property type="protein sequence ID" value="CAH1441851.1"/>
    <property type="molecule type" value="Genomic_DNA"/>
</dbReference>
<dbReference type="Proteomes" id="UP001157418">
    <property type="component" value="Unassembled WGS sequence"/>
</dbReference>
<dbReference type="AlphaFoldDB" id="A0AAU9NV91"/>
<proteinExistence type="predicted"/>
<evidence type="ECO:0000313" key="1">
    <source>
        <dbReference type="EMBL" id="CAH1441851.1"/>
    </source>
</evidence>
<evidence type="ECO:0000313" key="2">
    <source>
        <dbReference type="Proteomes" id="UP001157418"/>
    </source>
</evidence>
<reference evidence="1 2" key="1">
    <citation type="submission" date="2022-01" db="EMBL/GenBank/DDBJ databases">
        <authorList>
            <person name="Xiong W."/>
            <person name="Schranz E."/>
        </authorList>
    </citation>
    <scope>NUCLEOTIDE SEQUENCE [LARGE SCALE GENOMIC DNA]</scope>
</reference>
<organism evidence="1 2">
    <name type="scientific">Lactuca virosa</name>
    <dbReference type="NCBI Taxonomy" id="75947"/>
    <lineage>
        <taxon>Eukaryota</taxon>
        <taxon>Viridiplantae</taxon>
        <taxon>Streptophyta</taxon>
        <taxon>Embryophyta</taxon>
        <taxon>Tracheophyta</taxon>
        <taxon>Spermatophyta</taxon>
        <taxon>Magnoliopsida</taxon>
        <taxon>eudicotyledons</taxon>
        <taxon>Gunneridae</taxon>
        <taxon>Pentapetalae</taxon>
        <taxon>asterids</taxon>
        <taxon>campanulids</taxon>
        <taxon>Asterales</taxon>
        <taxon>Asteraceae</taxon>
        <taxon>Cichorioideae</taxon>
        <taxon>Cichorieae</taxon>
        <taxon>Lactucinae</taxon>
        <taxon>Lactuca</taxon>
    </lineage>
</organism>
<accession>A0AAU9NV91</accession>
<comment type="caution">
    <text evidence="1">The sequence shown here is derived from an EMBL/GenBank/DDBJ whole genome shotgun (WGS) entry which is preliminary data.</text>
</comment>
<sequence>MGGDGDLKVGEGGGEEDMGGFIGGVDGGVLELLNLNGGSFVFLAGGRVDGGIFGAVESRSSELPSSEQNGRKSAIFCLYLCSKALLHLYFFKIWQTLFFTPSFFASI</sequence>
<gene>
    <name evidence="1" type="ORF">LVIROSA_LOCUS27885</name>
</gene>
<keyword evidence="2" id="KW-1185">Reference proteome</keyword>
<protein>
    <submittedName>
        <fullName evidence="1">Uncharacterized protein</fullName>
    </submittedName>
</protein>